<keyword evidence="3" id="KW-1185">Reference proteome</keyword>
<dbReference type="RefSeq" id="WP_005877120.1">
    <property type="nucleotide sequence ID" value="NZ_CABMNL010000001.1"/>
</dbReference>
<sequence>MNSDKDIELHDADDTGICLTFIENEADDPATDVDFTGTSVNHIEPEDDPVTDVDFTGTSVNHIEPDDTVYFGRSMNHIDAQCEGDEMAGAFAFGSVSYRDPLGDVELGDTDDTGICLHYLDTDIDDFETDLNLTGTSAMHMDDDEEPGTTDVDVTGRGVGQLSE</sequence>
<dbReference type="AlphaFoldDB" id="C3X3R2"/>
<dbReference type="Proteomes" id="UP000003973">
    <property type="component" value="Unassembled WGS sequence"/>
</dbReference>
<gene>
    <name evidence="2" type="ORF">OFAG_01001</name>
</gene>
<reference evidence="2" key="1">
    <citation type="submission" date="2011-10" db="EMBL/GenBank/DDBJ databases">
        <title>The Genome Sequence of Oxalobacter formigenes HOxBLS.</title>
        <authorList>
            <consortium name="The Broad Institute Genome Sequencing Platform"/>
            <person name="Earl A."/>
            <person name="Ward D."/>
            <person name="Feldgarden M."/>
            <person name="Gevers D."/>
            <person name="Allison M.J."/>
            <person name="Humphrey S."/>
            <person name="Young S.K."/>
            <person name="Zeng Q."/>
            <person name="Gargeya S."/>
            <person name="Fitzgerald M."/>
            <person name="Haas B."/>
            <person name="Abouelleil A."/>
            <person name="Alvarado L."/>
            <person name="Arachchi H.M."/>
            <person name="Berlin A."/>
            <person name="Brown A."/>
            <person name="Chapman S.B."/>
            <person name="Chen Z."/>
            <person name="Dunbar C."/>
            <person name="Freedman E."/>
            <person name="Gearin G."/>
            <person name="Goldberg J."/>
            <person name="Griggs A."/>
            <person name="Gujja S."/>
            <person name="Heiman D."/>
            <person name="Howarth C."/>
            <person name="Larson L."/>
            <person name="Lui A."/>
            <person name="MacDonald P.J.P."/>
            <person name="Montmayeur A."/>
            <person name="Murphy C."/>
            <person name="Neiman D."/>
            <person name="Pearson M."/>
            <person name="Priest M."/>
            <person name="Roberts A."/>
            <person name="Saif S."/>
            <person name="Shea T."/>
            <person name="Shenoy N."/>
            <person name="Sisk P."/>
            <person name="Stolte C."/>
            <person name="Sykes S."/>
            <person name="Wortman J."/>
            <person name="Nusbaum C."/>
            <person name="Birren B."/>
        </authorList>
    </citation>
    <scope>NUCLEOTIDE SEQUENCE [LARGE SCALE GENOMIC DNA]</scope>
    <source>
        <strain evidence="2">HOxBLS</strain>
    </source>
</reference>
<dbReference type="HOGENOM" id="CLU_1617359_0_0_4"/>
<comment type="caution">
    <text evidence="2">The sequence shown here is derived from an EMBL/GenBank/DDBJ whole genome shotgun (WGS) entry which is preliminary data.</text>
</comment>
<accession>C3X3R2</accession>
<protein>
    <submittedName>
        <fullName evidence="2">Uncharacterized protein</fullName>
    </submittedName>
</protein>
<evidence type="ECO:0000313" key="3">
    <source>
        <dbReference type="Proteomes" id="UP000003973"/>
    </source>
</evidence>
<proteinExistence type="predicted"/>
<name>C3X3R2_9BURK</name>
<evidence type="ECO:0000256" key="1">
    <source>
        <dbReference type="SAM" id="MobiDB-lite"/>
    </source>
</evidence>
<dbReference type="EMBL" id="ACDP02000015">
    <property type="protein sequence ID" value="EEO27848.1"/>
    <property type="molecule type" value="Genomic_DNA"/>
</dbReference>
<feature type="region of interest" description="Disordered" evidence="1">
    <location>
        <begin position="137"/>
        <end position="164"/>
    </location>
</feature>
<evidence type="ECO:0000313" key="2">
    <source>
        <dbReference type="EMBL" id="EEO27848.1"/>
    </source>
</evidence>
<organism evidence="2 3">
    <name type="scientific">Oxalobacter paraformigenes</name>
    <dbReference type="NCBI Taxonomy" id="556268"/>
    <lineage>
        <taxon>Bacteria</taxon>
        <taxon>Pseudomonadati</taxon>
        <taxon>Pseudomonadota</taxon>
        <taxon>Betaproteobacteria</taxon>
        <taxon>Burkholderiales</taxon>
        <taxon>Oxalobacteraceae</taxon>
        <taxon>Oxalobacter</taxon>
    </lineage>
</organism>